<reference evidence="3 4" key="1">
    <citation type="submission" date="2022-04" db="EMBL/GenBank/DDBJ databases">
        <title>Positive selection, recombination, and allopatry shape intraspecific diversity of widespread and dominant cyanobacteria.</title>
        <authorList>
            <person name="Wei J."/>
            <person name="Shu W."/>
            <person name="Hu C."/>
        </authorList>
    </citation>
    <scope>NUCLEOTIDE SEQUENCE [LARGE SCALE GENOMIC DNA]</scope>
    <source>
        <strain evidence="3 4">AS-A4</strain>
    </source>
</reference>
<name>A0ABV0KLM1_9CYAN</name>
<evidence type="ECO:0000256" key="1">
    <source>
        <dbReference type="SAM" id="Coils"/>
    </source>
</evidence>
<feature type="region of interest" description="Disordered" evidence="2">
    <location>
        <begin position="121"/>
        <end position="142"/>
    </location>
</feature>
<gene>
    <name evidence="3" type="ORF">NDI38_17005</name>
</gene>
<dbReference type="EMBL" id="JAMPLM010000015">
    <property type="protein sequence ID" value="MEP1060138.1"/>
    <property type="molecule type" value="Genomic_DNA"/>
</dbReference>
<sequence>MVGSVERIEQELAALDKATGAIADEFYNAYSSYLTVLGQAVRQQLILASYHVCTQGYPESFLKLSYSQRQQLQQRLRTLSQQVQEEVLAQLHVPVVIDDPDVEPVASLPVVDELTALDSLPSTPPPAPVVAPVSSPTEPRSLTPVDLARWHEELEHAIVAELKTASHAANRLLQQANILPPKLPEPVLEAAAKADLSDARAGTPNLLNLLVETSGKTAENDDDESPKHSVMHIVAISLRLAEIEFAAPAVTAARSKIRSLFAQLKTLGREYRKKQRERSIAEAQAAWRSTWTED</sequence>
<accession>A0ABV0KLM1</accession>
<feature type="coiled-coil region" evidence="1">
    <location>
        <begin position="257"/>
        <end position="284"/>
    </location>
</feature>
<feature type="coiled-coil region" evidence="1">
    <location>
        <begin position="62"/>
        <end position="89"/>
    </location>
</feature>
<evidence type="ECO:0000313" key="3">
    <source>
        <dbReference type="EMBL" id="MEP1060138.1"/>
    </source>
</evidence>
<keyword evidence="1" id="KW-0175">Coiled coil</keyword>
<comment type="caution">
    <text evidence="3">The sequence shown here is derived from an EMBL/GenBank/DDBJ whole genome shotgun (WGS) entry which is preliminary data.</text>
</comment>
<protein>
    <submittedName>
        <fullName evidence="3">Uncharacterized protein</fullName>
    </submittedName>
</protein>
<proteinExistence type="predicted"/>
<evidence type="ECO:0000256" key="2">
    <source>
        <dbReference type="SAM" id="MobiDB-lite"/>
    </source>
</evidence>
<organism evidence="3 4">
    <name type="scientific">Stenomitos frigidus AS-A4</name>
    <dbReference type="NCBI Taxonomy" id="2933935"/>
    <lineage>
        <taxon>Bacteria</taxon>
        <taxon>Bacillati</taxon>
        <taxon>Cyanobacteriota</taxon>
        <taxon>Cyanophyceae</taxon>
        <taxon>Leptolyngbyales</taxon>
        <taxon>Leptolyngbyaceae</taxon>
        <taxon>Stenomitos</taxon>
    </lineage>
</organism>
<dbReference type="Proteomes" id="UP001476950">
    <property type="component" value="Unassembled WGS sequence"/>
</dbReference>
<dbReference type="RefSeq" id="WP_190449320.1">
    <property type="nucleotide sequence ID" value="NZ_JAMPLM010000015.1"/>
</dbReference>
<evidence type="ECO:0000313" key="4">
    <source>
        <dbReference type="Proteomes" id="UP001476950"/>
    </source>
</evidence>
<keyword evidence="4" id="KW-1185">Reference proteome</keyword>